<comment type="caution">
    <text evidence="9">Lacks conserved residue(s) required for the propagation of feature annotation.</text>
</comment>
<keyword evidence="4" id="KW-1003">Cell membrane</keyword>
<comment type="caution">
    <text evidence="10">The sequence shown here is derived from an EMBL/GenBank/DDBJ whole genome shotgun (WGS) entry which is preliminary data.</text>
</comment>
<dbReference type="eggNOG" id="COG1114">
    <property type="taxonomic scope" value="Bacteria"/>
</dbReference>
<dbReference type="GO" id="GO:0015820">
    <property type="term" value="P:L-leucine transport"/>
    <property type="evidence" value="ECO:0007669"/>
    <property type="project" value="TreeGrafter"/>
</dbReference>
<evidence type="ECO:0000313" key="11">
    <source>
        <dbReference type="Proteomes" id="UP000003100"/>
    </source>
</evidence>
<comment type="similarity">
    <text evidence="2 9">Belongs to the branched chain amino acid transporter family.</text>
</comment>
<comment type="subcellular location">
    <subcellularLocation>
        <location evidence="1 9">Cell membrane</location>
        <topology evidence="1 9">Multi-pass membrane protein</topology>
    </subcellularLocation>
</comment>
<dbReference type="EMBL" id="ACBZ01000165">
    <property type="protein sequence ID" value="EEG48034.1"/>
    <property type="molecule type" value="Genomic_DNA"/>
</dbReference>
<keyword evidence="5 9" id="KW-0812">Transmembrane</keyword>
<accession>C0CQ67</accession>
<dbReference type="NCBIfam" id="TIGR00796">
    <property type="entry name" value="livcs"/>
    <property type="match status" value="1"/>
</dbReference>
<evidence type="ECO:0000256" key="2">
    <source>
        <dbReference type="ARBA" id="ARBA00008540"/>
    </source>
</evidence>
<keyword evidence="6 9" id="KW-0029">Amino-acid transport</keyword>
<evidence type="ECO:0000313" key="10">
    <source>
        <dbReference type="EMBL" id="EEG48034.1"/>
    </source>
</evidence>
<feature type="transmembrane region" description="Helical" evidence="9">
    <location>
        <begin position="279"/>
        <end position="303"/>
    </location>
</feature>
<dbReference type="PANTHER" id="PTHR30588">
    <property type="entry name" value="BRANCHED-CHAIN AMINO ACID TRANSPORT SYSTEM 2 CARRIER PROTEIN"/>
    <property type="match status" value="1"/>
</dbReference>
<sequence length="431" mass="45664">MKNKKTRHIIAMGFTMFAAWFGAGNLIFPPYLGNMAGNQWLIGFIGFFVMDVGLALLSALMAIGNRRGNVSGIVEKIGRIPGIVMVSLIMICIGPGLAIPRCAATTYEIGILPLFGEINTWIFGAIFFAIVLVLTIRPAKIVDIVGNFLTPILLVVMIVLIVVGIVNPISSMGDPVEGLVPLKEGLLQGYQTMDGLGGFIPTFALVCAAAAYGYTDKKETTKLLRHSSILGAILLGLVYGGLTLLGATTSGAAEYSGLEQAPLLILITKTLLGTVGQTLLSITVLMACLTTAIALTGAGADHFTKLFKGKVKQEYIVIVIVGFSYIVSNIGLTNIINVSAPILSVLYPPMIVLVVMTVFDDMLKNKHVAGFGAYAALAYSILEVFVLTPEMVAAVPLGTLGLGWIVPAIVGCVIGFFVKDPHWDDPVSEEA</sequence>
<keyword evidence="3 9" id="KW-0813">Transport</keyword>
<dbReference type="GO" id="GO:0015190">
    <property type="term" value="F:L-leucine transmembrane transporter activity"/>
    <property type="evidence" value="ECO:0007669"/>
    <property type="project" value="TreeGrafter"/>
</dbReference>
<evidence type="ECO:0000256" key="1">
    <source>
        <dbReference type="ARBA" id="ARBA00004651"/>
    </source>
</evidence>
<name>C0CQ67_BLAHS</name>
<gene>
    <name evidence="10" type="ORF">RUMHYD_03020</name>
</gene>
<dbReference type="AlphaFoldDB" id="C0CQ67"/>
<feature type="transmembrane region" description="Helical" evidence="9">
    <location>
        <begin position="9"/>
        <end position="28"/>
    </location>
</feature>
<dbReference type="GO" id="GO:0015818">
    <property type="term" value="P:isoleucine transport"/>
    <property type="evidence" value="ECO:0007669"/>
    <property type="project" value="TreeGrafter"/>
</dbReference>
<feature type="transmembrane region" description="Helical" evidence="9">
    <location>
        <begin position="315"/>
        <end position="336"/>
    </location>
</feature>
<evidence type="ECO:0000256" key="9">
    <source>
        <dbReference type="RuleBase" id="RU362122"/>
    </source>
</evidence>
<reference evidence="10 11" key="1">
    <citation type="submission" date="2009-01" db="EMBL/GenBank/DDBJ databases">
        <authorList>
            <person name="Fulton L."/>
            <person name="Clifton S."/>
            <person name="Fulton B."/>
            <person name="Xu J."/>
            <person name="Minx P."/>
            <person name="Pepin K.H."/>
            <person name="Johnson M."/>
            <person name="Bhonagiri V."/>
            <person name="Nash W.E."/>
            <person name="Mardis E.R."/>
            <person name="Wilson R.K."/>
        </authorList>
    </citation>
    <scope>NUCLEOTIDE SEQUENCE [LARGE SCALE GENOMIC DNA]</scope>
    <source>
        <strain evidence="11">DSM 10507 / JCM 14656 / S5a33</strain>
    </source>
</reference>
<protein>
    <recommendedName>
        <fullName evidence="9">Branched-chain amino acid transport system carrier protein</fullName>
    </recommendedName>
</protein>
<evidence type="ECO:0000256" key="7">
    <source>
        <dbReference type="ARBA" id="ARBA00022989"/>
    </source>
</evidence>
<dbReference type="Pfam" id="PF05525">
    <property type="entry name" value="Branch_AA_trans"/>
    <property type="match status" value="1"/>
</dbReference>
<dbReference type="HOGENOM" id="CLU_036807_0_2_9"/>
<dbReference type="PANTHER" id="PTHR30588:SF0">
    <property type="entry name" value="BRANCHED-CHAIN AMINO ACID PERMEASE BRNQ"/>
    <property type="match status" value="1"/>
</dbReference>
<evidence type="ECO:0000256" key="8">
    <source>
        <dbReference type="ARBA" id="ARBA00023136"/>
    </source>
</evidence>
<feature type="transmembrane region" description="Helical" evidence="9">
    <location>
        <begin position="118"/>
        <end position="136"/>
    </location>
</feature>
<feature type="transmembrane region" description="Helical" evidence="9">
    <location>
        <begin position="77"/>
        <end position="98"/>
    </location>
</feature>
<dbReference type="GO" id="GO:0005886">
    <property type="term" value="C:plasma membrane"/>
    <property type="evidence" value="ECO:0007669"/>
    <property type="project" value="UniProtKB-SubCell"/>
</dbReference>
<reference evidence="10 11" key="2">
    <citation type="submission" date="2009-02" db="EMBL/GenBank/DDBJ databases">
        <title>Draft genome sequence of Blautia hydrogenotrophica DSM 10507 (Ruminococcus hydrogenotrophicus DSM 10507).</title>
        <authorList>
            <person name="Sudarsanam P."/>
            <person name="Ley R."/>
            <person name="Guruge J."/>
            <person name="Turnbaugh P.J."/>
            <person name="Mahowald M."/>
            <person name="Liep D."/>
            <person name="Gordon J."/>
        </authorList>
    </citation>
    <scope>NUCLEOTIDE SEQUENCE [LARGE SCALE GENOMIC DNA]</scope>
    <source>
        <strain evidence="11">DSM 10507 / JCM 14656 / S5a33</strain>
    </source>
</reference>
<comment type="function">
    <text evidence="9">Component of the transport system for branched-chain amino acids.</text>
</comment>
<feature type="transmembrane region" description="Helical" evidence="9">
    <location>
        <begin position="227"/>
        <end position="247"/>
    </location>
</feature>
<keyword evidence="11" id="KW-1185">Reference proteome</keyword>
<evidence type="ECO:0000256" key="5">
    <source>
        <dbReference type="ARBA" id="ARBA00022692"/>
    </source>
</evidence>
<keyword evidence="8 9" id="KW-0472">Membrane</keyword>
<dbReference type="Proteomes" id="UP000003100">
    <property type="component" value="Unassembled WGS sequence"/>
</dbReference>
<dbReference type="RefSeq" id="WP_005950853.1">
    <property type="nucleotide sequence ID" value="NZ_CP136423.1"/>
</dbReference>
<dbReference type="GeneID" id="86822445"/>
<proteinExistence type="inferred from homology"/>
<evidence type="ECO:0000256" key="3">
    <source>
        <dbReference type="ARBA" id="ARBA00022448"/>
    </source>
</evidence>
<evidence type="ECO:0000256" key="6">
    <source>
        <dbReference type="ARBA" id="ARBA00022970"/>
    </source>
</evidence>
<keyword evidence="7 9" id="KW-1133">Transmembrane helix</keyword>
<dbReference type="GO" id="GO:0005304">
    <property type="term" value="F:L-valine transmembrane transporter activity"/>
    <property type="evidence" value="ECO:0007669"/>
    <property type="project" value="TreeGrafter"/>
</dbReference>
<dbReference type="PATRIC" id="fig|476272.21.peg.1154"/>
<evidence type="ECO:0000256" key="4">
    <source>
        <dbReference type="ARBA" id="ARBA00022475"/>
    </source>
</evidence>
<feature type="transmembrane region" description="Helical" evidence="9">
    <location>
        <begin position="196"/>
        <end position="215"/>
    </location>
</feature>
<organism evidence="10 11">
    <name type="scientific">Blautia hydrogenotrophica (strain DSM 10507 / JCM 14656 / S5a33)</name>
    <name type="common">Ruminococcus hydrogenotrophicus</name>
    <dbReference type="NCBI Taxonomy" id="476272"/>
    <lineage>
        <taxon>Bacteria</taxon>
        <taxon>Bacillati</taxon>
        <taxon>Bacillota</taxon>
        <taxon>Clostridia</taxon>
        <taxon>Lachnospirales</taxon>
        <taxon>Lachnospiraceae</taxon>
        <taxon>Blautia</taxon>
    </lineage>
</organism>
<feature type="transmembrane region" description="Helical" evidence="9">
    <location>
        <begin position="394"/>
        <end position="418"/>
    </location>
</feature>
<dbReference type="GO" id="GO:0015188">
    <property type="term" value="F:L-isoleucine transmembrane transporter activity"/>
    <property type="evidence" value="ECO:0007669"/>
    <property type="project" value="TreeGrafter"/>
</dbReference>
<feature type="transmembrane region" description="Helical" evidence="9">
    <location>
        <begin position="371"/>
        <end position="388"/>
    </location>
</feature>
<feature type="transmembrane region" description="Helical" evidence="9">
    <location>
        <begin position="40"/>
        <end position="65"/>
    </location>
</feature>
<dbReference type="InterPro" id="IPR004685">
    <property type="entry name" value="Brnchd-chn_aa_trnsp_Livcs"/>
</dbReference>
<feature type="transmembrane region" description="Helical" evidence="9">
    <location>
        <begin position="148"/>
        <end position="169"/>
    </location>
</feature>